<name>A0ABD4XWJ2_STUST</name>
<proteinExistence type="predicted"/>
<reference evidence="1" key="1">
    <citation type="submission" date="2022-09" db="EMBL/GenBank/DDBJ databases">
        <title>Intensive care unit water sources are persistently colonized with multi-drug resistant bacteria and are the site of extensive horizontal gene transfer of antibiotic resistance genes.</title>
        <authorList>
            <person name="Diorio-Toth L."/>
        </authorList>
    </citation>
    <scope>NUCLEOTIDE SEQUENCE</scope>
    <source>
        <strain evidence="1">GD03864</strain>
    </source>
</reference>
<dbReference type="Gene3D" id="1.10.3210.10">
    <property type="entry name" value="Hypothetical protein af1432"/>
    <property type="match status" value="1"/>
</dbReference>
<accession>A0ABD4XWJ2</accession>
<dbReference type="Proteomes" id="UP001161139">
    <property type="component" value="Unassembled WGS sequence"/>
</dbReference>
<dbReference type="RefSeq" id="WP_279649002.1">
    <property type="nucleotide sequence ID" value="NZ_JAOCDG010000003.1"/>
</dbReference>
<protein>
    <submittedName>
        <fullName evidence="1">GTP pyrophosphokinase</fullName>
    </submittedName>
</protein>
<evidence type="ECO:0000313" key="2">
    <source>
        <dbReference type="Proteomes" id="UP001161139"/>
    </source>
</evidence>
<gene>
    <name evidence="1" type="ORF">N5D09_02935</name>
</gene>
<comment type="caution">
    <text evidence="1">The sequence shown here is derived from an EMBL/GenBank/DDBJ whole genome shotgun (WGS) entry which is preliminary data.</text>
</comment>
<sequence>MALIEIALERALSAYRGKRDKAGQAYVLHPLRLMAKMHDEISQVVSLLHDVIEDSDVTAEDLREDGFPEVVIEAVVALTRQAGESYMAFIERLKPNDLARKVKLADIEDNLNVLRLIELNEQDLRRVQKYHKAWHYLQAV</sequence>
<organism evidence="1 2">
    <name type="scientific">Stutzerimonas stutzeri</name>
    <name type="common">Pseudomonas stutzeri</name>
    <dbReference type="NCBI Taxonomy" id="316"/>
    <lineage>
        <taxon>Bacteria</taxon>
        <taxon>Pseudomonadati</taxon>
        <taxon>Pseudomonadota</taxon>
        <taxon>Gammaproteobacteria</taxon>
        <taxon>Pseudomonadales</taxon>
        <taxon>Pseudomonadaceae</taxon>
        <taxon>Stutzerimonas</taxon>
    </lineage>
</organism>
<dbReference type="EMBL" id="JAOCDG010000003">
    <property type="protein sequence ID" value="MDH0687042.1"/>
    <property type="molecule type" value="Genomic_DNA"/>
</dbReference>
<dbReference type="SUPFAM" id="SSF109604">
    <property type="entry name" value="HD-domain/PDEase-like"/>
    <property type="match status" value="1"/>
</dbReference>
<evidence type="ECO:0000313" key="1">
    <source>
        <dbReference type="EMBL" id="MDH0687042.1"/>
    </source>
</evidence>
<dbReference type="AlphaFoldDB" id="A0ABD4XWJ2"/>